<dbReference type="Proteomes" id="UP000295263">
    <property type="component" value="Unassembled WGS sequence"/>
</dbReference>
<dbReference type="PANTHER" id="PTHR30632">
    <property type="entry name" value="MOLYBDATE-BINDING PERIPLASMIC PROTEIN"/>
    <property type="match status" value="1"/>
</dbReference>
<name>A0ABD7QDM8_RAOOR</name>
<dbReference type="InterPro" id="IPR050682">
    <property type="entry name" value="ModA/WtpA"/>
</dbReference>
<dbReference type="RefSeq" id="WP_132514079.1">
    <property type="nucleotide sequence ID" value="NZ_SLYQ01000009.1"/>
</dbReference>
<gene>
    <name evidence="1" type="ORF">EC841_109120</name>
</gene>
<comment type="caution">
    <text evidence="1">The sequence shown here is derived from an EMBL/GenBank/DDBJ whole genome shotgun (WGS) entry which is preliminary data.</text>
</comment>
<protein>
    <submittedName>
        <fullName evidence="1">Molybdate transport system substrate-binding protein</fullName>
    </submittedName>
</protein>
<dbReference type="Pfam" id="PF13531">
    <property type="entry name" value="SBP_bac_11"/>
    <property type="match status" value="1"/>
</dbReference>
<sequence length="246" mass="26401">MTPRIVLLAAGSLKGAFVPLLARFHQLTGIEVEAHFGPAGLLRERIEAGERCSVFASANGQHPQALRQAGLAGECRAFAANRLMITVRRTAAGEEADWLTLLRDPQLRLATSTPGCDPSGDYTWQLFARIEASYPGAGREMMARARQLVGGRDSLQVPPGSTAAAWLIGEGLADLFIGYAHYASQMPAGDALRCVVIPPPWNVRADYYLTPTEESADAQRLCRFILGDEGQSFLRAAGFLSLSGGS</sequence>
<evidence type="ECO:0000313" key="1">
    <source>
        <dbReference type="EMBL" id="TCQ70808.1"/>
    </source>
</evidence>
<dbReference type="PANTHER" id="PTHR30632:SF0">
    <property type="entry name" value="SULFATE-BINDING PROTEIN"/>
    <property type="match status" value="1"/>
</dbReference>
<evidence type="ECO:0000313" key="2">
    <source>
        <dbReference type="Proteomes" id="UP000295263"/>
    </source>
</evidence>
<proteinExistence type="predicted"/>
<organism evidence="1 2">
    <name type="scientific">Raoultella ornithinolytica</name>
    <name type="common">Klebsiella ornithinolytica</name>
    <dbReference type="NCBI Taxonomy" id="54291"/>
    <lineage>
        <taxon>Bacteria</taxon>
        <taxon>Pseudomonadati</taxon>
        <taxon>Pseudomonadota</taxon>
        <taxon>Gammaproteobacteria</taxon>
        <taxon>Enterobacterales</taxon>
        <taxon>Enterobacteriaceae</taxon>
        <taxon>Klebsiella/Raoultella group</taxon>
        <taxon>Raoultella</taxon>
    </lineage>
</organism>
<dbReference type="EMBL" id="SLYQ01000009">
    <property type="protein sequence ID" value="TCQ70808.1"/>
    <property type="molecule type" value="Genomic_DNA"/>
</dbReference>
<accession>A0ABD7QDM8</accession>
<dbReference type="SUPFAM" id="SSF53850">
    <property type="entry name" value="Periplasmic binding protein-like II"/>
    <property type="match status" value="1"/>
</dbReference>
<dbReference type="Gene3D" id="3.40.190.10">
    <property type="entry name" value="Periplasmic binding protein-like II"/>
    <property type="match status" value="2"/>
</dbReference>
<dbReference type="AlphaFoldDB" id="A0ABD7QDM8"/>
<reference evidence="1 2" key="1">
    <citation type="submission" date="2019-03" db="EMBL/GenBank/DDBJ databases">
        <title>Genomic analyses of the natural microbiome of Caenorhabditis elegans.</title>
        <authorList>
            <person name="Samuel B."/>
        </authorList>
    </citation>
    <scope>NUCLEOTIDE SEQUENCE [LARGE SCALE GENOMIC DNA]</scope>
    <source>
        <strain evidence="1 2">JUb54</strain>
    </source>
</reference>